<dbReference type="Pfam" id="PF00443">
    <property type="entry name" value="UCH"/>
    <property type="match status" value="2"/>
</dbReference>
<feature type="domain" description="USP" evidence="9">
    <location>
        <begin position="38"/>
        <end position="793"/>
    </location>
</feature>
<keyword evidence="7" id="KW-0788">Thiol protease</keyword>
<feature type="region of interest" description="Disordered" evidence="8">
    <location>
        <begin position="863"/>
        <end position="882"/>
    </location>
</feature>
<dbReference type="EC" id="3.4.19.12" evidence="3"/>
<evidence type="ECO:0000256" key="3">
    <source>
        <dbReference type="ARBA" id="ARBA00012759"/>
    </source>
</evidence>
<dbReference type="Proteomes" id="UP000321570">
    <property type="component" value="Unassembled WGS sequence"/>
</dbReference>
<feature type="region of interest" description="Disordered" evidence="8">
    <location>
        <begin position="814"/>
        <end position="833"/>
    </location>
</feature>
<protein>
    <recommendedName>
        <fullName evidence="3">ubiquitinyl hydrolase 1</fullName>
        <ecNumber evidence="3">3.4.19.12</ecNumber>
    </recommendedName>
</protein>
<name>A0A564YMS2_HYMDI</name>
<reference evidence="10 11" key="1">
    <citation type="submission" date="2019-07" db="EMBL/GenBank/DDBJ databases">
        <authorList>
            <person name="Jastrzebski P J."/>
            <person name="Paukszto L."/>
            <person name="Jastrzebski P J."/>
        </authorList>
    </citation>
    <scope>NUCLEOTIDE SEQUENCE [LARGE SCALE GENOMIC DNA]</scope>
    <source>
        <strain evidence="10 11">WMS-il1</strain>
    </source>
</reference>
<comment type="catalytic activity">
    <reaction evidence="1">
        <text>Thiol-dependent hydrolysis of ester, thioester, amide, peptide and isopeptide bonds formed by the C-terminal Gly of ubiquitin (a 76-residue protein attached to proteins as an intracellular targeting signal).</text>
        <dbReference type="EC" id="3.4.19.12"/>
    </reaction>
</comment>
<dbReference type="AlphaFoldDB" id="A0A564YMS2"/>
<dbReference type="InterPro" id="IPR028889">
    <property type="entry name" value="USP"/>
</dbReference>
<comment type="similarity">
    <text evidence="2">Belongs to the peptidase C19 family.</text>
</comment>
<evidence type="ECO:0000313" key="10">
    <source>
        <dbReference type="EMBL" id="VUZ47963.1"/>
    </source>
</evidence>
<gene>
    <name evidence="10" type="ORF">WMSIL1_LOCUS7359</name>
</gene>
<evidence type="ECO:0000256" key="1">
    <source>
        <dbReference type="ARBA" id="ARBA00000707"/>
    </source>
</evidence>
<evidence type="ECO:0000256" key="8">
    <source>
        <dbReference type="SAM" id="MobiDB-lite"/>
    </source>
</evidence>
<dbReference type="PANTHER" id="PTHR21646:SF24">
    <property type="entry name" value="UBIQUITIN CARBOXYL-TERMINAL HYDROLASE"/>
    <property type="match status" value="1"/>
</dbReference>
<dbReference type="PROSITE" id="PS00972">
    <property type="entry name" value="USP_1"/>
    <property type="match status" value="1"/>
</dbReference>
<dbReference type="GO" id="GO:0006508">
    <property type="term" value="P:proteolysis"/>
    <property type="evidence" value="ECO:0007669"/>
    <property type="project" value="UniProtKB-KW"/>
</dbReference>
<dbReference type="SUPFAM" id="SSF54001">
    <property type="entry name" value="Cysteine proteinases"/>
    <property type="match status" value="1"/>
</dbReference>
<accession>A0A564YMS2</accession>
<dbReference type="PROSITE" id="PS50235">
    <property type="entry name" value="USP_3"/>
    <property type="match status" value="1"/>
</dbReference>
<keyword evidence="4" id="KW-0645">Protease</keyword>
<dbReference type="Gene3D" id="3.90.70.10">
    <property type="entry name" value="Cysteine proteinases"/>
    <property type="match status" value="2"/>
</dbReference>
<evidence type="ECO:0000256" key="5">
    <source>
        <dbReference type="ARBA" id="ARBA00022786"/>
    </source>
</evidence>
<feature type="compositionally biased region" description="Polar residues" evidence="8">
    <location>
        <begin position="374"/>
        <end position="384"/>
    </location>
</feature>
<evidence type="ECO:0000256" key="2">
    <source>
        <dbReference type="ARBA" id="ARBA00009085"/>
    </source>
</evidence>
<dbReference type="InterPro" id="IPR001394">
    <property type="entry name" value="Peptidase_C19_UCH"/>
</dbReference>
<feature type="region of interest" description="Disordered" evidence="8">
    <location>
        <begin position="595"/>
        <end position="618"/>
    </location>
</feature>
<organism evidence="10 11">
    <name type="scientific">Hymenolepis diminuta</name>
    <name type="common">Rat tapeworm</name>
    <dbReference type="NCBI Taxonomy" id="6216"/>
    <lineage>
        <taxon>Eukaryota</taxon>
        <taxon>Metazoa</taxon>
        <taxon>Spiralia</taxon>
        <taxon>Lophotrochozoa</taxon>
        <taxon>Platyhelminthes</taxon>
        <taxon>Cestoda</taxon>
        <taxon>Eucestoda</taxon>
        <taxon>Cyclophyllidea</taxon>
        <taxon>Hymenolepididae</taxon>
        <taxon>Hymenolepis</taxon>
    </lineage>
</organism>
<dbReference type="EMBL" id="CABIJS010000256">
    <property type="protein sequence ID" value="VUZ47963.1"/>
    <property type="molecule type" value="Genomic_DNA"/>
</dbReference>
<feature type="compositionally biased region" description="Basic and acidic residues" evidence="8">
    <location>
        <begin position="1"/>
        <end position="11"/>
    </location>
</feature>
<feature type="region of interest" description="Disordered" evidence="8">
    <location>
        <begin position="1"/>
        <end position="23"/>
    </location>
</feature>
<dbReference type="GO" id="GO:0004843">
    <property type="term" value="F:cysteine-type deubiquitinase activity"/>
    <property type="evidence" value="ECO:0007669"/>
    <property type="project" value="UniProtKB-EC"/>
</dbReference>
<sequence length="882" mass="98039">MESNKCKDKSRTSTPISSNEMSDSLTSFSTNDIIFNLPGLTNLGNTCYINATLQCLLTIQPLVEWLLSKPHLKTSGPVYKPDGPLLTPILSDLVIAIFGGNYISELKRFRTVIGDLVKDFKEPREQDAQEFLLFLLNRLHDENLVFGDPQTSEISKIFEGTLRTQLICSQCTLEKSSSKCIFSRNKDSKTHKGNTEVFLSLSLPIPVQEDQLKSATDTVDSNACDLNVVFNEIVDSNMNVCYRRLLKLHPSTDMQSIYNQIFSLPHITINPVSYFKYQKKFSTLNSHKNIKESSLDDDISATQDPFLLVQVKSTGFGDWFLESSGRALDLTDGLNVEDDFRTGSAGQSPNVKLSLLTGDALFIVRLNSKSITDEPPSTTYTSDSEFPPLPSTNTGNISATSMTVDESRTFAIAGQQMIESSTSNNADNSMQLLLVYVKELENRNTTDIYADDFNSTQASNFRRFSPPISMNVPTDIRFDDLRSQVLNSFKGYCDLQYYELLAGDAKENVRFWIVDAAPGEPREIDSQQEFPLLHSTIEVSSILLPQWLTKEGKGSPRLLRLLVVWPSTFRLCNPNIHVELDASLAEVVSSGAVGESDRTSSLKSSKSKNSKDDTFTEQNSSTGLTIMKCLEEFKKSTNVSKIDNFTCPKCKKSQESVLLTTKIEKAPNYLLLHLNRFVHVPPSLGGANGLMKINSLVDYHINNLNLSFMMDAPAKARNNRKNKDVSSSDQSEPIYELVAVCSHKGSIETGHITAYCRNIFTQQWWHYNDLKVQKVSSDQVVQPGAYLLFYKRKNSNDPAALQRMGKEVVRIRSQGKSKKFSETTGTAENAKVPHKSKVTIQPNANNAVADSTTSCGVSVAHISTSSKRQAGGSSSYPTTNVQ</sequence>
<dbReference type="InterPro" id="IPR038765">
    <property type="entry name" value="Papain-like_cys_pep_sf"/>
</dbReference>
<evidence type="ECO:0000256" key="6">
    <source>
        <dbReference type="ARBA" id="ARBA00022801"/>
    </source>
</evidence>
<proteinExistence type="inferred from homology"/>
<keyword evidence="11" id="KW-1185">Reference proteome</keyword>
<dbReference type="InterPro" id="IPR050185">
    <property type="entry name" value="Ub_carboxyl-term_hydrolase"/>
</dbReference>
<keyword evidence="5" id="KW-0833">Ubl conjugation pathway</keyword>
<evidence type="ECO:0000259" key="9">
    <source>
        <dbReference type="PROSITE" id="PS50235"/>
    </source>
</evidence>
<evidence type="ECO:0000256" key="4">
    <source>
        <dbReference type="ARBA" id="ARBA00022670"/>
    </source>
</evidence>
<keyword evidence="6" id="KW-0378">Hydrolase</keyword>
<feature type="region of interest" description="Disordered" evidence="8">
    <location>
        <begin position="374"/>
        <end position="396"/>
    </location>
</feature>
<dbReference type="GO" id="GO:0016579">
    <property type="term" value="P:protein deubiquitination"/>
    <property type="evidence" value="ECO:0007669"/>
    <property type="project" value="InterPro"/>
</dbReference>
<evidence type="ECO:0000256" key="7">
    <source>
        <dbReference type="ARBA" id="ARBA00022807"/>
    </source>
</evidence>
<dbReference type="PANTHER" id="PTHR21646">
    <property type="entry name" value="UBIQUITIN CARBOXYL-TERMINAL HYDROLASE"/>
    <property type="match status" value="1"/>
</dbReference>
<evidence type="ECO:0000313" key="11">
    <source>
        <dbReference type="Proteomes" id="UP000321570"/>
    </source>
</evidence>
<dbReference type="InterPro" id="IPR018200">
    <property type="entry name" value="USP_CS"/>
</dbReference>
<feature type="compositionally biased region" description="Polar residues" evidence="8">
    <location>
        <begin position="12"/>
        <end position="23"/>
    </location>
</feature>